<evidence type="ECO:0000256" key="1">
    <source>
        <dbReference type="SAM" id="MobiDB-lite"/>
    </source>
</evidence>
<sequence length="173" mass="19339">MAHLQDREPSNRGFRERRRDSREWARGLERLCIAYPGSLADLHSGSPRNEREGDRESRDFEIRDVPKKSAGPRLRRKNVDGGPLVDPYDDDADDEYGAPRPGNGSPKGLPADAAPAPGNGAPAGASPQGRTGRRDEVYLDLKMKFESYLHGTGILTRWCHGSLRLILWEQDQH</sequence>
<feature type="region of interest" description="Disordered" evidence="1">
    <location>
        <begin position="35"/>
        <end position="133"/>
    </location>
</feature>
<feature type="compositionally biased region" description="Basic and acidic residues" evidence="1">
    <location>
        <begin position="48"/>
        <end position="67"/>
    </location>
</feature>
<gene>
    <name evidence="2" type="ORF">SISNIDRAFT_463588</name>
</gene>
<evidence type="ECO:0000313" key="3">
    <source>
        <dbReference type="Proteomes" id="UP000076722"/>
    </source>
</evidence>
<accession>A0A164YEN1</accession>
<dbReference type="EMBL" id="KV419398">
    <property type="protein sequence ID" value="KZS96841.1"/>
    <property type="molecule type" value="Genomic_DNA"/>
</dbReference>
<keyword evidence="3" id="KW-1185">Reference proteome</keyword>
<organism evidence="2 3">
    <name type="scientific">Sistotremastrum niveocremeum HHB9708</name>
    <dbReference type="NCBI Taxonomy" id="1314777"/>
    <lineage>
        <taxon>Eukaryota</taxon>
        <taxon>Fungi</taxon>
        <taxon>Dikarya</taxon>
        <taxon>Basidiomycota</taxon>
        <taxon>Agaricomycotina</taxon>
        <taxon>Agaricomycetes</taxon>
        <taxon>Sistotremastrales</taxon>
        <taxon>Sistotremastraceae</taxon>
        <taxon>Sertulicium</taxon>
        <taxon>Sertulicium niveocremeum</taxon>
    </lineage>
</organism>
<feature type="compositionally biased region" description="Low complexity" evidence="1">
    <location>
        <begin position="106"/>
        <end position="129"/>
    </location>
</feature>
<dbReference type="Proteomes" id="UP000076722">
    <property type="component" value="Unassembled WGS sequence"/>
</dbReference>
<feature type="region of interest" description="Disordered" evidence="1">
    <location>
        <begin position="1"/>
        <end position="21"/>
    </location>
</feature>
<protein>
    <submittedName>
        <fullName evidence="2">Uncharacterized protein</fullName>
    </submittedName>
</protein>
<feature type="compositionally biased region" description="Acidic residues" evidence="1">
    <location>
        <begin position="87"/>
        <end position="96"/>
    </location>
</feature>
<evidence type="ECO:0000313" key="2">
    <source>
        <dbReference type="EMBL" id="KZS96841.1"/>
    </source>
</evidence>
<name>A0A164YEN1_9AGAM</name>
<dbReference type="AlphaFoldDB" id="A0A164YEN1"/>
<reference evidence="2 3" key="1">
    <citation type="journal article" date="2016" name="Mol. Biol. Evol.">
        <title>Comparative Genomics of Early-Diverging Mushroom-Forming Fungi Provides Insights into the Origins of Lignocellulose Decay Capabilities.</title>
        <authorList>
            <person name="Nagy L.G."/>
            <person name="Riley R."/>
            <person name="Tritt A."/>
            <person name="Adam C."/>
            <person name="Daum C."/>
            <person name="Floudas D."/>
            <person name="Sun H."/>
            <person name="Yadav J.S."/>
            <person name="Pangilinan J."/>
            <person name="Larsson K.H."/>
            <person name="Matsuura K."/>
            <person name="Barry K."/>
            <person name="Labutti K."/>
            <person name="Kuo R."/>
            <person name="Ohm R.A."/>
            <person name="Bhattacharya S.S."/>
            <person name="Shirouzu T."/>
            <person name="Yoshinaga Y."/>
            <person name="Martin F.M."/>
            <person name="Grigoriev I.V."/>
            <person name="Hibbett D.S."/>
        </authorList>
    </citation>
    <scope>NUCLEOTIDE SEQUENCE [LARGE SCALE GENOMIC DNA]</scope>
    <source>
        <strain evidence="2 3">HHB9708</strain>
    </source>
</reference>
<proteinExistence type="predicted"/>